<dbReference type="AlphaFoldDB" id="L7FHE5"/>
<evidence type="ECO:0000256" key="1">
    <source>
        <dbReference type="SAM" id="MobiDB-lite"/>
    </source>
</evidence>
<gene>
    <name evidence="2" type="ORF">STRTUCAR8_08911</name>
</gene>
<protein>
    <submittedName>
        <fullName evidence="2">Uncharacterized protein</fullName>
    </submittedName>
</protein>
<comment type="caution">
    <text evidence="2">The sequence shown here is derived from an EMBL/GenBank/DDBJ whole genome shotgun (WGS) entry which is preliminary data.</text>
</comment>
<name>L7FHE5_STRT8</name>
<dbReference type="EMBL" id="AEJB01000058">
    <property type="protein sequence ID" value="ELP70584.1"/>
    <property type="molecule type" value="Genomic_DNA"/>
</dbReference>
<evidence type="ECO:0000313" key="2">
    <source>
        <dbReference type="EMBL" id="ELP70584.1"/>
    </source>
</evidence>
<feature type="region of interest" description="Disordered" evidence="1">
    <location>
        <begin position="1"/>
        <end position="38"/>
    </location>
</feature>
<reference evidence="2 3" key="1">
    <citation type="journal article" date="2011" name="Plasmid">
        <title>Streptomyces turgidiscabies Car8 contains a modular pathogenicity island that shares virulence genes with other actinobacterial plant pathogens.</title>
        <authorList>
            <person name="Huguet-Tapia J.C."/>
            <person name="Badger J.H."/>
            <person name="Loria R."/>
            <person name="Pettis G.S."/>
        </authorList>
    </citation>
    <scope>NUCLEOTIDE SEQUENCE [LARGE SCALE GENOMIC DNA]</scope>
    <source>
        <strain evidence="2 3">Car8</strain>
    </source>
</reference>
<organism evidence="2 3">
    <name type="scientific">Streptomyces turgidiscabies (strain Car8)</name>
    <dbReference type="NCBI Taxonomy" id="698760"/>
    <lineage>
        <taxon>Bacteria</taxon>
        <taxon>Bacillati</taxon>
        <taxon>Actinomycetota</taxon>
        <taxon>Actinomycetes</taxon>
        <taxon>Kitasatosporales</taxon>
        <taxon>Streptomycetaceae</taxon>
        <taxon>Streptomyces</taxon>
    </lineage>
</organism>
<keyword evidence="3" id="KW-1185">Reference proteome</keyword>
<dbReference type="Proteomes" id="UP000010931">
    <property type="component" value="Unassembled WGS sequence"/>
</dbReference>
<sequence>MSSTRSLATAELRARGATSRVQDNENEKVTYQHVQNRG</sequence>
<accession>L7FHE5</accession>
<proteinExistence type="predicted"/>
<dbReference type="PATRIC" id="fig|698760.3.peg.777"/>
<evidence type="ECO:0000313" key="3">
    <source>
        <dbReference type="Proteomes" id="UP000010931"/>
    </source>
</evidence>